<evidence type="ECO:0000256" key="3">
    <source>
        <dbReference type="ARBA" id="ARBA00022490"/>
    </source>
</evidence>
<dbReference type="PANTHER" id="PTHR47413">
    <property type="entry name" value="LIPASE-LIKE PAD4"/>
    <property type="match status" value="1"/>
</dbReference>
<evidence type="ECO:0000259" key="7">
    <source>
        <dbReference type="Pfam" id="PF18117"/>
    </source>
</evidence>
<accession>A0AB40BAT8</accession>
<evidence type="ECO:0000256" key="2">
    <source>
        <dbReference type="ARBA" id="ARBA00004496"/>
    </source>
</evidence>
<dbReference type="AlphaFoldDB" id="A0AB40BAT8"/>
<dbReference type="GeneID" id="120260899"/>
<dbReference type="Pfam" id="PF18117">
    <property type="entry name" value="EDS1_EP"/>
    <property type="match status" value="1"/>
</dbReference>
<dbReference type="RefSeq" id="XP_039124412.1">
    <property type="nucleotide sequence ID" value="XM_039268478.1"/>
</dbReference>
<organism evidence="8 9">
    <name type="scientific">Dioscorea cayennensis subsp. rotundata</name>
    <name type="common">White Guinea yam</name>
    <name type="synonym">Dioscorea rotundata</name>
    <dbReference type="NCBI Taxonomy" id="55577"/>
    <lineage>
        <taxon>Eukaryota</taxon>
        <taxon>Viridiplantae</taxon>
        <taxon>Streptophyta</taxon>
        <taxon>Embryophyta</taxon>
        <taxon>Tracheophyta</taxon>
        <taxon>Spermatophyta</taxon>
        <taxon>Magnoliopsida</taxon>
        <taxon>Liliopsida</taxon>
        <taxon>Dioscoreales</taxon>
        <taxon>Dioscoreaceae</taxon>
        <taxon>Dioscorea</taxon>
    </lineage>
</organism>
<protein>
    <submittedName>
        <fullName evidence="9">Lipase-like PAD4</fullName>
    </submittedName>
</protein>
<dbReference type="InterPro" id="IPR002921">
    <property type="entry name" value="Fungal_lipase-type"/>
</dbReference>
<dbReference type="Gene3D" id="3.40.50.1820">
    <property type="entry name" value="alpha/beta hydrolase"/>
    <property type="match status" value="1"/>
</dbReference>
<dbReference type="GO" id="GO:0006952">
    <property type="term" value="P:defense response"/>
    <property type="evidence" value="ECO:0007669"/>
    <property type="project" value="UniProtKB-KW"/>
</dbReference>
<dbReference type="InterPro" id="IPR041266">
    <property type="entry name" value="EDS1_EP"/>
</dbReference>
<dbReference type="PANTHER" id="PTHR47413:SF2">
    <property type="entry name" value="LIPASE-LIKE PAD4"/>
    <property type="match status" value="1"/>
</dbReference>
<gene>
    <name evidence="9" type="primary">LOC120260899</name>
</gene>
<evidence type="ECO:0000256" key="5">
    <source>
        <dbReference type="ARBA" id="ARBA00023242"/>
    </source>
</evidence>
<feature type="domain" description="EDS1 EP" evidence="7">
    <location>
        <begin position="398"/>
        <end position="602"/>
    </location>
</feature>
<evidence type="ECO:0000313" key="9">
    <source>
        <dbReference type="RefSeq" id="XP_039124412.1"/>
    </source>
</evidence>
<evidence type="ECO:0000256" key="4">
    <source>
        <dbReference type="ARBA" id="ARBA00022821"/>
    </source>
</evidence>
<evidence type="ECO:0000259" key="6">
    <source>
        <dbReference type="Pfam" id="PF01764"/>
    </source>
</evidence>
<dbReference type="Pfam" id="PF01764">
    <property type="entry name" value="Lipase_3"/>
    <property type="match status" value="1"/>
</dbReference>
<dbReference type="GO" id="GO:0006629">
    <property type="term" value="P:lipid metabolic process"/>
    <property type="evidence" value="ECO:0007669"/>
    <property type="project" value="InterPro"/>
</dbReference>
<evidence type="ECO:0000256" key="1">
    <source>
        <dbReference type="ARBA" id="ARBA00004123"/>
    </source>
</evidence>
<comment type="subcellular location">
    <subcellularLocation>
        <location evidence="2">Cytoplasm</location>
    </subcellularLocation>
    <subcellularLocation>
        <location evidence="1">Nucleus</location>
    </subcellularLocation>
</comment>
<keyword evidence="8" id="KW-1185">Reference proteome</keyword>
<sequence>MREEEEPMFETSHVLGGLLVSTPILPRAWKQCMLANSTNTAFFVQQVDDVVYVGFSAVQAMSSVAGVPDGRFFSAVPVGHGFFSPLVREEDDGEPLLFHASSLHLFMALCNSPQFQMLANEVQNKAVIFTGHSVGGSLASLAALYFLCLASYSNSLAPASLLCVTFGSPLLGNEALALAILRERWGDKFCHLVAQHDIMPRLLFCPPNSIDPQLVAHMLQSWQLAMRYPHLVKNTIMQFSDEEKEGLFQFVAMHVDKAATETHGSLYKPFGSYVMCSKEGAVYVDNSDVVLRLLYLTFAAGCGDHSVEDEHLFYGDLLVTITQQLLVKKQFFIQEEAPKSYYSTGVQQALGALGIGFQDMEAVEAQECLRISKRMWQNPNLKCANLAIKLAKVTPCRAQIEWYKASCDDDMGYYDTFKQRKASKREFKVNINRIKLAQFWNEVINMLQDNLLPSDFDKRAKWVNASQFYMLLVEPLDIAEYYKTGMHKRKGHYISHGRERRYQVFDKWWKTRNKYTVDTKRSKYAGLTQDSCFWAKVEEAREWMEEVRRGRDATGLTDLCQKLISFEFYAKELINRKEVSIDVLAPRSSYTLWNAEWNSLKAELGLKSNLDIGFL</sequence>
<dbReference type="SUPFAM" id="SSF53474">
    <property type="entry name" value="alpha/beta-Hydrolases"/>
    <property type="match status" value="1"/>
</dbReference>
<reference evidence="9" key="1">
    <citation type="submission" date="2025-08" db="UniProtKB">
        <authorList>
            <consortium name="RefSeq"/>
        </authorList>
    </citation>
    <scope>IDENTIFICATION</scope>
</reference>
<keyword evidence="4" id="KW-0611">Plant defense</keyword>
<feature type="domain" description="Fungal lipase-type" evidence="6">
    <location>
        <begin position="114"/>
        <end position="205"/>
    </location>
</feature>
<dbReference type="InterPro" id="IPR029058">
    <property type="entry name" value="AB_hydrolase_fold"/>
</dbReference>
<keyword evidence="5" id="KW-0539">Nucleus</keyword>
<proteinExistence type="predicted"/>
<dbReference type="GO" id="GO:0005634">
    <property type="term" value="C:nucleus"/>
    <property type="evidence" value="ECO:0007669"/>
    <property type="project" value="UniProtKB-SubCell"/>
</dbReference>
<dbReference type="Proteomes" id="UP001515500">
    <property type="component" value="Chromosome 5"/>
</dbReference>
<evidence type="ECO:0000313" key="8">
    <source>
        <dbReference type="Proteomes" id="UP001515500"/>
    </source>
</evidence>
<dbReference type="GO" id="GO:0005737">
    <property type="term" value="C:cytoplasm"/>
    <property type="evidence" value="ECO:0007669"/>
    <property type="project" value="UniProtKB-SubCell"/>
</dbReference>
<keyword evidence="3" id="KW-0963">Cytoplasm</keyword>
<name>A0AB40BAT8_DIOCR</name>